<feature type="transmembrane region" description="Helical" evidence="1">
    <location>
        <begin position="6"/>
        <end position="27"/>
    </location>
</feature>
<dbReference type="Gene3D" id="2.60.120.600">
    <property type="entry name" value="Domain of unknown function DUF1214, C-terminal domain"/>
    <property type="match status" value="1"/>
</dbReference>
<dbReference type="RefSeq" id="WP_109704433.1">
    <property type="nucleotide sequence ID" value="NZ_QGDB01000001.1"/>
</dbReference>
<evidence type="ECO:0000313" key="4">
    <source>
        <dbReference type="Proteomes" id="UP000245865"/>
    </source>
</evidence>
<dbReference type="Pfam" id="PF06742">
    <property type="entry name" value="DUF1214"/>
    <property type="match status" value="1"/>
</dbReference>
<keyword evidence="1" id="KW-0472">Membrane</keyword>
<dbReference type="EMBL" id="QGDB01000001">
    <property type="protein sequence ID" value="PWL19040.1"/>
    <property type="molecule type" value="Genomic_DNA"/>
</dbReference>
<name>A0A316JV36_9HYPH</name>
<dbReference type="InterPro" id="IPR010621">
    <property type="entry name" value="DUF1214"/>
</dbReference>
<protein>
    <submittedName>
        <fullName evidence="3">DUF1214 domain-containing protein</fullName>
    </submittedName>
</protein>
<dbReference type="AlphaFoldDB" id="A0A316JV36"/>
<feature type="domain" description="DUF1214" evidence="2">
    <location>
        <begin position="72"/>
        <end position="172"/>
    </location>
</feature>
<accession>A0A316JV36</accession>
<reference evidence="3 4" key="1">
    <citation type="submission" date="2018-05" db="EMBL/GenBank/DDBJ databases">
        <title>Comparative genomic sequence analysis between strain HN4 and CCM 8460T (Falsochrobactrum ovis) will provide more evidence to prove that HN4 is a new species of Falsochrobactrum.</title>
        <authorList>
            <person name="Lyu W."/>
            <person name="Sun L."/>
            <person name="Yao L."/>
        </authorList>
    </citation>
    <scope>NUCLEOTIDE SEQUENCE [LARGE SCALE GENOMIC DNA]</scope>
    <source>
        <strain evidence="3 4">HN4</strain>
    </source>
</reference>
<dbReference type="InterPro" id="IPR012038">
    <property type="entry name" value="UCP009471"/>
</dbReference>
<gene>
    <name evidence="3" type="ORF">DKP76_00190</name>
</gene>
<keyword evidence="1" id="KW-0812">Transmembrane</keyword>
<dbReference type="OrthoDB" id="7837485at2"/>
<proteinExistence type="predicted"/>
<dbReference type="PANTHER" id="PTHR36509">
    <property type="entry name" value="BLL3101 PROTEIN"/>
    <property type="match status" value="1"/>
</dbReference>
<evidence type="ECO:0000259" key="2">
    <source>
        <dbReference type="Pfam" id="PF06742"/>
    </source>
</evidence>
<sequence>MLETIFKVLAVLAIALGGGIWVTDYALEHFDGFGELQIGSWSAFPASGTIEADPYSKAQAARKASLALGAAEALAFHARRDDNGRELQRGCTYRLSGFTPPARFWTLYPASPDLRPITPGTGLQPALHSREMLYNEDGSVSITIGPEASPDNWLAVGGGGAFVLVMTLYDTPAASSSGLVDLLMPRLLPIPGQGGRCRD</sequence>
<comment type="caution">
    <text evidence="3">The sequence shown here is derived from an EMBL/GenBank/DDBJ whole genome shotgun (WGS) entry which is preliminary data.</text>
</comment>
<organism evidence="3 4">
    <name type="scientific">Falsochrobactrum shanghaiense</name>
    <dbReference type="NCBI Taxonomy" id="2201899"/>
    <lineage>
        <taxon>Bacteria</taxon>
        <taxon>Pseudomonadati</taxon>
        <taxon>Pseudomonadota</taxon>
        <taxon>Alphaproteobacteria</taxon>
        <taxon>Hyphomicrobiales</taxon>
        <taxon>Brucellaceae</taxon>
        <taxon>Falsochrobactrum</taxon>
    </lineage>
</organism>
<evidence type="ECO:0000313" key="3">
    <source>
        <dbReference type="EMBL" id="PWL19040.1"/>
    </source>
</evidence>
<dbReference type="PANTHER" id="PTHR36509:SF2">
    <property type="entry name" value="BLL3101 PROTEIN"/>
    <property type="match status" value="1"/>
</dbReference>
<dbReference type="Proteomes" id="UP000245865">
    <property type="component" value="Unassembled WGS sequence"/>
</dbReference>
<dbReference type="PIRSF" id="PIRSF009471">
    <property type="entry name" value="UCP009471"/>
    <property type="match status" value="1"/>
</dbReference>
<dbReference type="InterPro" id="IPR037049">
    <property type="entry name" value="DUF1214_C_sf"/>
</dbReference>
<dbReference type="SUPFAM" id="SSF160935">
    <property type="entry name" value="VPA0735-like"/>
    <property type="match status" value="1"/>
</dbReference>
<evidence type="ECO:0000256" key="1">
    <source>
        <dbReference type="SAM" id="Phobius"/>
    </source>
</evidence>
<keyword evidence="4" id="KW-1185">Reference proteome</keyword>
<keyword evidence="1" id="KW-1133">Transmembrane helix</keyword>